<dbReference type="PANTHER" id="PTHR10937:SF0">
    <property type="entry name" value="GLUTAMINE--FRUCTOSE-6-PHOSPHATE TRANSAMINASE (ISOMERIZING)"/>
    <property type="match status" value="1"/>
</dbReference>
<dbReference type="Gene3D" id="3.60.20.10">
    <property type="entry name" value="Glutamine Phosphoribosylpyrophosphate, subunit 1, domain 1"/>
    <property type="match status" value="1"/>
</dbReference>
<dbReference type="Pfam" id="PF01380">
    <property type="entry name" value="SIS"/>
    <property type="match status" value="2"/>
</dbReference>
<dbReference type="InterPro" id="IPR017932">
    <property type="entry name" value="GATase_2_dom"/>
</dbReference>
<dbReference type="InterPro" id="IPR046348">
    <property type="entry name" value="SIS_dom_sf"/>
</dbReference>
<evidence type="ECO:0000313" key="10">
    <source>
        <dbReference type="EMBL" id="GIX65907.1"/>
    </source>
</evidence>
<feature type="region of interest" description="Disordered" evidence="7">
    <location>
        <begin position="652"/>
        <end position="678"/>
    </location>
</feature>
<accession>A0AAV4M1W5</accession>
<dbReference type="GO" id="GO:0006047">
    <property type="term" value="P:UDP-N-acetylglucosamine metabolic process"/>
    <property type="evidence" value="ECO:0007669"/>
    <property type="project" value="TreeGrafter"/>
</dbReference>
<evidence type="ECO:0000256" key="1">
    <source>
        <dbReference type="ARBA" id="ARBA00001031"/>
    </source>
</evidence>
<comment type="caution">
    <text evidence="10">The sequence shown here is derived from an EMBL/GenBank/DDBJ whole genome shotgun (WGS) entry which is preliminary data.</text>
</comment>
<keyword evidence="4" id="KW-0808">Transferase</keyword>
<dbReference type="InterPro" id="IPR001347">
    <property type="entry name" value="SIS_dom"/>
</dbReference>
<feature type="region of interest" description="Disordered" evidence="7">
    <location>
        <begin position="849"/>
        <end position="871"/>
    </location>
</feature>
<dbReference type="PROSITE" id="PS51278">
    <property type="entry name" value="GATASE_TYPE_2"/>
    <property type="match status" value="1"/>
</dbReference>
<gene>
    <name evidence="10" type="ORF">BcabD6B2_53420</name>
</gene>
<feature type="compositionally biased region" description="Basic and acidic residues" evidence="7">
    <location>
        <begin position="799"/>
        <end position="808"/>
    </location>
</feature>
<dbReference type="InterPro" id="IPR035466">
    <property type="entry name" value="GlmS/AgaS_SIS"/>
</dbReference>
<feature type="domain" description="Glutamine amidotransferase type-2" evidence="8">
    <location>
        <begin position="1"/>
        <end position="158"/>
    </location>
</feature>
<dbReference type="SUPFAM" id="SSF53697">
    <property type="entry name" value="SIS domain"/>
    <property type="match status" value="1"/>
</dbReference>
<feature type="domain" description="SIS" evidence="9">
    <location>
        <begin position="264"/>
        <end position="405"/>
    </location>
</feature>
<dbReference type="PROSITE" id="PS51464">
    <property type="entry name" value="SIS"/>
    <property type="match status" value="2"/>
</dbReference>
<dbReference type="CDD" id="cd05009">
    <property type="entry name" value="SIS_GlmS_GlmD_2"/>
    <property type="match status" value="1"/>
</dbReference>
<dbReference type="InterPro" id="IPR035490">
    <property type="entry name" value="GlmS/FrlB_SIS"/>
</dbReference>
<dbReference type="GO" id="GO:0006002">
    <property type="term" value="P:fructose 6-phosphate metabolic process"/>
    <property type="evidence" value="ECO:0007669"/>
    <property type="project" value="TreeGrafter"/>
</dbReference>
<protein>
    <recommendedName>
        <fullName evidence="2">glutamine--fructose-6-phosphate transaminase (isomerizing)</fullName>
        <ecNumber evidence="2">2.6.1.16</ecNumber>
    </recommendedName>
</protein>
<sequence length="903" mass="97899">MGPPTDTNAHPHCDPKQRVALVHNGTVTNTVELFNETCDRLRAQGMDPEQLYGEALRCPDSDSGAIAFIIGLHLDLGMDTFAAMKAVVSRLEGSWAICLVSAHNPHSLYVARCGCPLLLTKDDHTHSVYVASETVAFMRHANDFVVLEDGDMMELNFAAVEELFRTRKVCRITKVQIRSTPEPHQFWIEKEVFEQPLVARVALQHFKLLRASHELRTIKQALEGVVDVTFDSDEHLVDHELELVSAMDPRDVRFEIPVHGDASLLKKIENRHRINIVAAGSSRHAAQYVATLFQRQAIFDLIETDDPTELKLYRYEHPDSTFIYVSQSGETLDTVKACNMLAERNPNAIKIAMLNNLNTLLDRSCELTMLINIGREMSLASTKAFTVQIMLLMSLLGYVVQAQDVGSRHEDFLVELKSSIISFGRGLKMVLRSEEQCERIARHLSEVKSMYVIGSGEGHAIAVEGALKLKEVTYMHVEGIAAGAMKHGTLASIDSKLRTPVICVMTPDEPEVTVNAVKQLKARGAYIILLASNAALAENVADEFIQLPSCGMLTAACAIVPIQMIAYKICILKGRNPDTPRGLAKTGAVHGGEDVVGLPGAGADGARGCERARAAPGGEGAENGGEVAALQHVQIKLGDLGEDTVVESLERRKRRGGARVEPEGGVEVEAANERVDNGGALPGAQVNRLGEQHGGGHALEPGEAAALLAPLGDDALRDGQGGSAQHVAERRLEQAAVKKYGVTGAGGEQLGRVATEAGADLVVEPHARERFERRGGAEAAARSRRAAASPETGASGHAPWEHRAREATRPGGRRGRCDPGAPARKNGKERRQALNRSLARLEPVRGCLVGERSPSAPRRVESPCAARGGRKVPDARHRAAASQQIATRTTHLRELGRLCTYRH</sequence>
<dbReference type="SUPFAM" id="SSF56235">
    <property type="entry name" value="N-terminal nucleophile aminohydrolases (Ntn hydrolases)"/>
    <property type="match status" value="1"/>
</dbReference>
<evidence type="ECO:0000313" key="11">
    <source>
        <dbReference type="Proteomes" id="UP001497744"/>
    </source>
</evidence>
<dbReference type="EC" id="2.6.1.16" evidence="2"/>
<dbReference type="GO" id="GO:0004360">
    <property type="term" value="F:glutamine-fructose-6-phosphate transaminase (isomerizing) activity"/>
    <property type="evidence" value="ECO:0007669"/>
    <property type="project" value="UniProtKB-EC"/>
</dbReference>
<evidence type="ECO:0000256" key="5">
    <source>
        <dbReference type="ARBA" id="ARBA00022737"/>
    </source>
</evidence>
<name>A0AAV4M1W5_BABCB</name>
<dbReference type="EMBL" id="BPLF01000005">
    <property type="protein sequence ID" value="GIX65907.1"/>
    <property type="molecule type" value="Genomic_DNA"/>
</dbReference>
<dbReference type="AlphaFoldDB" id="A0AAV4M1W5"/>
<dbReference type="InterPro" id="IPR029055">
    <property type="entry name" value="Ntn_hydrolases_N"/>
</dbReference>
<evidence type="ECO:0000256" key="7">
    <source>
        <dbReference type="SAM" id="MobiDB-lite"/>
    </source>
</evidence>
<evidence type="ECO:0000256" key="3">
    <source>
        <dbReference type="ARBA" id="ARBA00022576"/>
    </source>
</evidence>
<dbReference type="GeneID" id="94197388"/>
<dbReference type="RefSeq" id="XP_067717976.1">
    <property type="nucleotide sequence ID" value="XM_067861875.1"/>
</dbReference>
<organism evidence="10 11">
    <name type="scientific">Babesia caballi</name>
    <dbReference type="NCBI Taxonomy" id="5871"/>
    <lineage>
        <taxon>Eukaryota</taxon>
        <taxon>Sar</taxon>
        <taxon>Alveolata</taxon>
        <taxon>Apicomplexa</taxon>
        <taxon>Aconoidasida</taxon>
        <taxon>Piroplasmida</taxon>
        <taxon>Babesiidae</taxon>
        <taxon>Babesia</taxon>
    </lineage>
</organism>
<feature type="region of interest" description="Disordered" evidence="7">
    <location>
        <begin position="764"/>
        <end position="831"/>
    </location>
</feature>
<keyword evidence="3 10" id="KW-0032">Aminotransferase</keyword>
<keyword evidence="6" id="KW-0315">Glutamine amidotransferase</keyword>
<proteinExistence type="predicted"/>
<evidence type="ECO:0000256" key="2">
    <source>
        <dbReference type="ARBA" id="ARBA00012916"/>
    </source>
</evidence>
<dbReference type="GO" id="GO:0006487">
    <property type="term" value="P:protein N-linked glycosylation"/>
    <property type="evidence" value="ECO:0007669"/>
    <property type="project" value="TreeGrafter"/>
</dbReference>
<dbReference type="PANTHER" id="PTHR10937">
    <property type="entry name" value="GLUCOSAMINE--FRUCTOSE-6-PHOSPHATE AMINOTRANSFERASE, ISOMERIZING"/>
    <property type="match status" value="1"/>
</dbReference>
<evidence type="ECO:0000256" key="4">
    <source>
        <dbReference type="ARBA" id="ARBA00022679"/>
    </source>
</evidence>
<dbReference type="CDD" id="cd05008">
    <property type="entry name" value="SIS_GlmS_GlmD_1"/>
    <property type="match status" value="1"/>
</dbReference>
<reference evidence="10 11" key="1">
    <citation type="submission" date="2021-06" db="EMBL/GenBank/DDBJ databases">
        <title>Genome sequence of Babesia caballi.</title>
        <authorList>
            <person name="Yamagishi J."/>
            <person name="Kidaka T."/>
            <person name="Ochi A."/>
        </authorList>
    </citation>
    <scope>NUCLEOTIDE SEQUENCE [LARGE SCALE GENOMIC DNA]</scope>
    <source>
        <strain evidence="10">USDA-D6B2</strain>
    </source>
</reference>
<evidence type="ECO:0000259" key="9">
    <source>
        <dbReference type="PROSITE" id="PS51464"/>
    </source>
</evidence>
<evidence type="ECO:0000256" key="6">
    <source>
        <dbReference type="ARBA" id="ARBA00022962"/>
    </source>
</evidence>
<dbReference type="Proteomes" id="UP001497744">
    <property type="component" value="Unassembled WGS sequence"/>
</dbReference>
<keyword evidence="5" id="KW-0677">Repeat</keyword>
<evidence type="ECO:0000259" key="8">
    <source>
        <dbReference type="PROSITE" id="PS51278"/>
    </source>
</evidence>
<dbReference type="Gene3D" id="3.40.50.10490">
    <property type="entry name" value="Glucose-6-phosphate isomerase like protein, domain 1"/>
    <property type="match status" value="2"/>
</dbReference>
<feature type="domain" description="SIS" evidence="9">
    <location>
        <begin position="440"/>
        <end position="580"/>
    </location>
</feature>
<keyword evidence="11" id="KW-1185">Reference proteome</keyword>
<feature type="compositionally biased region" description="Basic and acidic residues" evidence="7">
    <location>
        <begin position="764"/>
        <end position="776"/>
    </location>
</feature>
<comment type="catalytic activity">
    <reaction evidence="1">
        <text>D-fructose 6-phosphate + L-glutamine = D-glucosamine 6-phosphate + L-glutamate</text>
        <dbReference type="Rhea" id="RHEA:13237"/>
        <dbReference type="ChEBI" id="CHEBI:29985"/>
        <dbReference type="ChEBI" id="CHEBI:58359"/>
        <dbReference type="ChEBI" id="CHEBI:58725"/>
        <dbReference type="ChEBI" id="CHEBI:61527"/>
        <dbReference type="EC" id="2.6.1.16"/>
    </reaction>
</comment>
<dbReference type="GO" id="GO:0097367">
    <property type="term" value="F:carbohydrate derivative binding"/>
    <property type="evidence" value="ECO:0007669"/>
    <property type="project" value="InterPro"/>
</dbReference>